<dbReference type="EMBL" id="CP032049">
    <property type="protein sequence ID" value="AXU06344.1"/>
    <property type="molecule type" value="Genomic_DNA"/>
</dbReference>
<organism evidence="2 3">
    <name type="scientific">Rickettsia japonica</name>
    <dbReference type="NCBI Taxonomy" id="35790"/>
    <lineage>
        <taxon>Bacteria</taxon>
        <taxon>Pseudomonadati</taxon>
        <taxon>Pseudomonadota</taxon>
        <taxon>Alphaproteobacteria</taxon>
        <taxon>Rickettsiales</taxon>
        <taxon>Rickettsiaceae</taxon>
        <taxon>Rickettsieae</taxon>
        <taxon>Rickettsia</taxon>
        <taxon>spotted fever group</taxon>
    </lineage>
</organism>
<dbReference type="Proteomes" id="UP000258667">
    <property type="component" value="Chromosome"/>
</dbReference>
<feature type="transmembrane region" description="Helical" evidence="1">
    <location>
        <begin position="32"/>
        <end position="52"/>
    </location>
</feature>
<proteinExistence type="predicted"/>
<accession>A0ABN5NYV7</accession>
<reference evidence="2 3" key="1">
    <citation type="submission" date="2018-08" db="EMBL/GenBank/DDBJ databases">
        <title>Complete genomic DNA sequence of Rickettsia japonica in China.</title>
        <authorList>
            <person name="Lu Q."/>
            <person name="Li C."/>
        </authorList>
    </citation>
    <scope>NUCLEOTIDE SEQUENCE [LARGE SCALE GENOMIC DNA]</scope>
    <source>
        <strain evidence="2 3">LA4/2015</strain>
    </source>
</reference>
<name>A0ABN5NYV7_RICJA</name>
<evidence type="ECO:0000313" key="2">
    <source>
        <dbReference type="EMBL" id="AXU06344.1"/>
    </source>
</evidence>
<evidence type="ECO:0000256" key="1">
    <source>
        <dbReference type="SAM" id="Phobius"/>
    </source>
</evidence>
<evidence type="ECO:0000313" key="3">
    <source>
        <dbReference type="Proteomes" id="UP000258667"/>
    </source>
</evidence>
<keyword evidence="1" id="KW-1133">Transmembrane helix</keyword>
<keyword evidence="1" id="KW-0812">Transmembrane</keyword>
<keyword evidence="3" id="KW-1185">Reference proteome</keyword>
<protein>
    <submittedName>
        <fullName evidence="2">Uncharacterized protein</fullName>
    </submittedName>
</protein>
<keyword evidence="1" id="KW-0472">Membrane</keyword>
<sequence length="63" mass="7438">MESFLRHYEQLKGAWQSQDCVLRLLRQLLRNFLAITFLNHPLSVLVLLIIYFRNISFPAATAF</sequence>
<gene>
    <name evidence="2" type="ORF">D0Z68_02310</name>
</gene>